<accession>A0A1H7FZ40</accession>
<evidence type="ECO:0000256" key="1">
    <source>
        <dbReference type="ARBA" id="ARBA00009320"/>
    </source>
</evidence>
<dbReference type="InterPro" id="IPR027417">
    <property type="entry name" value="P-loop_NTPase"/>
</dbReference>
<dbReference type="Gene3D" id="3.40.50.300">
    <property type="entry name" value="P-loop containing nucleotide triphosphate hydrolases"/>
    <property type="match status" value="1"/>
</dbReference>
<dbReference type="Proteomes" id="UP000199283">
    <property type="component" value="Unassembled WGS sequence"/>
</dbReference>
<protein>
    <recommendedName>
        <fullName evidence="5">Sulfotransferase family protein</fullName>
    </recommendedName>
</protein>
<evidence type="ECO:0000313" key="4">
    <source>
        <dbReference type="Proteomes" id="UP000199283"/>
    </source>
</evidence>
<sequence length="229" mass="24811">MKILAWSGPRNLSTAMMYAFGNRPDFEVMDEPFYAAYLATTGLDHPMRDAILASQPTDPVAVAALCRKPPKIHSYQKHMAHHMLPDFPLGWASGAVHLHLIRHPARVIASYGAKRDDISESDIAFAAQASLYDRVGGLVIDTADLRDDPAKMLAKLCSEVGISFDPAMLSWSGGGHSADGIWASHWYNAAHASTGFAGPEGPLPAVDRDDLLQAALPFYTAMKARALQV</sequence>
<dbReference type="RefSeq" id="WP_092759036.1">
    <property type="nucleotide sequence ID" value="NZ_FNZQ01000001.1"/>
</dbReference>
<name>A0A1H7FZ40_9RHOB</name>
<dbReference type="STRING" id="188906.SAMN04488526_0259"/>
<keyword evidence="2" id="KW-0100">Branched-chain amino acid biosynthesis</keyword>
<organism evidence="3 4">
    <name type="scientific">Jannaschia helgolandensis</name>
    <dbReference type="NCBI Taxonomy" id="188906"/>
    <lineage>
        <taxon>Bacteria</taxon>
        <taxon>Pseudomonadati</taxon>
        <taxon>Pseudomonadota</taxon>
        <taxon>Alphaproteobacteria</taxon>
        <taxon>Rhodobacterales</taxon>
        <taxon>Roseobacteraceae</taxon>
        <taxon>Jannaschia</taxon>
    </lineage>
</organism>
<gene>
    <name evidence="3" type="ORF">SAMN04488526_0259</name>
</gene>
<dbReference type="AlphaFoldDB" id="A0A1H7FZ40"/>
<keyword evidence="2" id="KW-0028">Amino-acid biosynthesis</keyword>
<dbReference type="GO" id="GO:0009082">
    <property type="term" value="P:branched-chain amino acid biosynthetic process"/>
    <property type="evidence" value="ECO:0007669"/>
    <property type="project" value="UniProtKB-KW"/>
</dbReference>
<evidence type="ECO:0000313" key="3">
    <source>
        <dbReference type="EMBL" id="SEK31178.1"/>
    </source>
</evidence>
<dbReference type="Pfam" id="PF19798">
    <property type="entry name" value="Sulfotransfer_5"/>
    <property type="match status" value="1"/>
</dbReference>
<keyword evidence="4" id="KW-1185">Reference proteome</keyword>
<dbReference type="PANTHER" id="PTHR42743">
    <property type="entry name" value="AMINO-ACID AMINOTRANSFERASE"/>
    <property type="match status" value="1"/>
</dbReference>
<dbReference type="InterPro" id="IPR050571">
    <property type="entry name" value="Class-IV_PLP-Dep_Aminotrnsfr"/>
</dbReference>
<comment type="similarity">
    <text evidence="1">Belongs to the class-IV pyridoxal-phosphate-dependent aminotransferase family.</text>
</comment>
<evidence type="ECO:0008006" key="5">
    <source>
        <dbReference type="Google" id="ProtNLM"/>
    </source>
</evidence>
<dbReference type="SUPFAM" id="SSF52540">
    <property type="entry name" value="P-loop containing nucleoside triphosphate hydrolases"/>
    <property type="match status" value="1"/>
</dbReference>
<dbReference type="EMBL" id="FNZQ01000001">
    <property type="protein sequence ID" value="SEK31178.1"/>
    <property type="molecule type" value="Genomic_DNA"/>
</dbReference>
<proteinExistence type="inferred from homology"/>
<dbReference type="OrthoDB" id="272985at2"/>
<reference evidence="3 4" key="1">
    <citation type="submission" date="2016-10" db="EMBL/GenBank/DDBJ databases">
        <authorList>
            <person name="de Groot N.N."/>
        </authorList>
    </citation>
    <scope>NUCLEOTIDE SEQUENCE [LARGE SCALE GENOMIC DNA]</scope>
    <source>
        <strain evidence="3 4">DSM 14858</strain>
    </source>
</reference>
<evidence type="ECO:0000256" key="2">
    <source>
        <dbReference type="ARBA" id="ARBA00023304"/>
    </source>
</evidence>
<dbReference type="PANTHER" id="PTHR42743:SF11">
    <property type="entry name" value="AMINODEOXYCHORISMATE LYASE"/>
    <property type="match status" value="1"/>
</dbReference>